<reference evidence="1" key="1">
    <citation type="submission" date="2021-01" db="EMBL/GenBank/DDBJ databases">
        <title>Modified the classification status of verrucomicrobia.</title>
        <authorList>
            <person name="Feng X."/>
        </authorList>
    </citation>
    <scope>NUCLEOTIDE SEQUENCE</scope>
    <source>
        <strain evidence="1">KCTC 13126</strain>
    </source>
</reference>
<dbReference type="AlphaFoldDB" id="A0A934VSS6"/>
<keyword evidence="2" id="KW-1185">Reference proteome</keyword>
<accession>A0A934VSS6</accession>
<comment type="caution">
    <text evidence="1">The sequence shown here is derived from an EMBL/GenBank/DDBJ whole genome shotgun (WGS) entry which is preliminary data.</text>
</comment>
<evidence type="ECO:0000313" key="2">
    <source>
        <dbReference type="Proteomes" id="UP000617628"/>
    </source>
</evidence>
<evidence type="ECO:0000313" key="1">
    <source>
        <dbReference type="EMBL" id="MBK1880732.1"/>
    </source>
</evidence>
<dbReference type="EMBL" id="JAENIL010000131">
    <property type="protein sequence ID" value="MBK1880732.1"/>
    <property type="molecule type" value="Genomic_DNA"/>
</dbReference>
<gene>
    <name evidence="1" type="ORF">JIN87_27870</name>
</gene>
<proteinExistence type="predicted"/>
<dbReference type="Proteomes" id="UP000617628">
    <property type="component" value="Unassembled WGS sequence"/>
</dbReference>
<protein>
    <submittedName>
        <fullName evidence="1">AsnC family protein</fullName>
    </submittedName>
</protein>
<name>A0A934VSS6_9BACT</name>
<organism evidence="1 2">
    <name type="scientific">Pelagicoccus mobilis</name>
    <dbReference type="NCBI Taxonomy" id="415221"/>
    <lineage>
        <taxon>Bacteria</taxon>
        <taxon>Pseudomonadati</taxon>
        <taxon>Verrucomicrobiota</taxon>
        <taxon>Opitutia</taxon>
        <taxon>Puniceicoccales</taxon>
        <taxon>Pelagicoccaceae</taxon>
        <taxon>Pelagicoccus</taxon>
    </lineage>
</organism>
<sequence length="171" mass="18297">MAMKPQDIVVALKLLLVGEKGGSYAVLASELGMSASEVHAAVKRLREGRLVPAEGMRVARQPFRNFLVSGVAHVFPAKEGAPARGIATAWGAPVLKGQFGGNSQDVPVWPDGDGNSRGPSVEPLYRSVPVAARMDPELYDCLALVDTVRLGRARERKVAIEKLDERILSNG</sequence>